<keyword evidence="8" id="KW-1185">Reference proteome</keyword>
<proteinExistence type="predicted"/>
<dbReference type="InterPro" id="IPR036265">
    <property type="entry name" value="HIT-like_sf"/>
</dbReference>
<comment type="caution">
    <text evidence="7">The sequence shown here is derived from an EMBL/GenBank/DDBJ whole genome shotgun (WGS) entry which is preliminary data.</text>
</comment>
<evidence type="ECO:0000313" key="7">
    <source>
        <dbReference type="EMBL" id="PAA77093.1"/>
    </source>
</evidence>
<sequence>MQFSYIYYRVLHRHSVCLSAGLCLLLLLGLAASFISASSSRYTDRRGDRCALSNELASRRPSIFTRIIQRKAPATILYEDEQAIAFLGLNQVVPIQFLVVPKKQLATLEEAQDCDEQLLGHLFMVARRVAKQRGVEHGYRMVLNNGDDALQAVPHLHMHVFAGQTMNWPPGTGRRWRGGKK</sequence>
<dbReference type="InterPro" id="IPR019808">
    <property type="entry name" value="Histidine_triad_CS"/>
</dbReference>
<accession>A0A267FTL2</accession>
<dbReference type="InterPro" id="IPR001310">
    <property type="entry name" value="Histidine_triad_HIT"/>
</dbReference>
<evidence type="ECO:0000256" key="1">
    <source>
        <dbReference type="PIRSR" id="PIRSR601310-1"/>
    </source>
</evidence>
<protein>
    <recommendedName>
        <fullName evidence="4">HIT domain-containing protein</fullName>
    </recommendedName>
</protein>
<dbReference type="InterPro" id="IPR011146">
    <property type="entry name" value="HIT-like"/>
</dbReference>
<dbReference type="EMBL" id="NIVC01000764">
    <property type="protein sequence ID" value="PAA77093.1"/>
    <property type="molecule type" value="Genomic_DNA"/>
</dbReference>
<evidence type="ECO:0000313" key="5">
    <source>
        <dbReference type="EMBL" id="PAA56122.1"/>
    </source>
</evidence>
<dbReference type="Gene3D" id="3.30.428.10">
    <property type="entry name" value="HIT-like"/>
    <property type="match status" value="1"/>
</dbReference>
<dbReference type="GO" id="GO:0003824">
    <property type="term" value="F:catalytic activity"/>
    <property type="evidence" value="ECO:0007669"/>
    <property type="project" value="InterPro"/>
</dbReference>
<dbReference type="Proteomes" id="UP000215902">
    <property type="component" value="Unassembled WGS sequence"/>
</dbReference>
<dbReference type="EMBL" id="NIVC01002061">
    <property type="protein sequence ID" value="PAA61200.1"/>
    <property type="molecule type" value="Genomic_DNA"/>
</dbReference>
<feature type="domain" description="HIT" evidence="4">
    <location>
        <begin position="63"/>
        <end position="170"/>
    </location>
</feature>
<evidence type="ECO:0000313" key="8">
    <source>
        <dbReference type="Proteomes" id="UP000215902"/>
    </source>
</evidence>
<gene>
    <name evidence="6" type="ORF">BOX15_Mlig012978g1</name>
    <name evidence="5" type="ORF">BOX15_Mlig012978g2</name>
    <name evidence="7" type="ORF">BOX15_Mlig012978g3</name>
</gene>
<name>A0A267FTL2_9PLAT</name>
<dbReference type="PROSITE" id="PS00892">
    <property type="entry name" value="HIT_1"/>
    <property type="match status" value="1"/>
</dbReference>
<dbReference type="PROSITE" id="PS51084">
    <property type="entry name" value="HIT_2"/>
    <property type="match status" value="1"/>
</dbReference>
<dbReference type="PANTHER" id="PTHR23089">
    <property type="entry name" value="HISTIDINE TRIAD HIT PROTEIN"/>
    <property type="match status" value="1"/>
</dbReference>
<dbReference type="SUPFAM" id="SSF54197">
    <property type="entry name" value="HIT-like"/>
    <property type="match status" value="1"/>
</dbReference>
<feature type="short sequence motif" description="Histidine triad motif" evidence="2 3">
    <location>
        <begin position="155"/>
        <end position="159"/>
    </location>
</feature>
<feature type="active site" description="Tele-AMP-histidine intermediate" evidence="1">
    <location>
        <position position="157"/>
    </location>
</feature>
<dbReference type="AlphaFoldDB" id="A0A267FTL2"/>
<dbReference type="PRINTS" id="PR00332">
    <property type="entry name" value="HISTRIAD"/>
</dbReference>
<evidence type="ECO:0000256" key="3">
    <source>
        <dbReference type="PROSITE-ProRule" id="PRU00464"/>
    </source>
</evidence>
<dbReference type="Pfam" id="PF01230">
    <property type="entry name" value="HIT"/>
    <property type="match status" value="1"/>
</dbReference>
<organism evidence="7 8">
    <name type="scientific">Macrostomum lignano</name>
    <dbReference type="NCBI Taxonomy" id="282301"/>
    <lineage>
        <taxon>Eukaryota</taxon>
        <taxon>Metazoa</taxon>
        <taxon>Spiralia</taxon>
        <taxon>Lophotrochozoa</taxon>
        <taxon>Platyhelminthes</taxon>
        <taxon>Rhabditophora</taxon>
        <taxon>Macrostomorpha</taxon>
        <taxon>Macrostomida</taxon>
        <taxon>Macrostomidae</taxon>
        <taxon>Macrostomum</taxon>
    </lineage>
</organism>
<dbReference type="STRING" id="282301.A0A267FTL2"/>
<evidence type="ECO:0000313" key="6">
    <source>
        <dbReference type="EMBL" id="PAA61200.1"/>
    </source>
</evidence>
<reference evidence="7 8" key="1">
    <citation type="submission" date="2017-06" db="EMBL/GenBank/DDBJ databases">
        <title>A platform for efficient transgenesis in Macrostomum lignano, a flatworm model organism for stem cell research.</title>
        <authorList>
            <person name="Berezikov E."/>
        </authorList>
    </citation>
    <scope>NUCLEOTIDE SEQUENCE [LARGE SCALE GENOMIC DNA]</scope>
    <source>
        <strain evidence="7">DV1</strain>
        <tissue evidence="7">Whole organism</tissue>
    </source>
</reference>
<dbReference type="OrthoDB" id="672793at2759"/>
<evidence type="ECO:0000259" key="4">
    <source>
        <dbReference type="PROSITE" id="PS51084"/>
    </source>
</evidence>
<dbReference type="EMBL" id="NIVC01002660">
    <property type="protein sequence ID" value="PAA56122.1"/>
    <property type="molecule type" value="Genomic_DNA"/>
</dbReference>
<evidence type="ECO:0000256" key="2">
    <source>
        <dbReference type="PIRSR" id="PIRSR601310-3"/>
    </source>
</evidence>